<name>A0A7G2CHM8_9TRYP</name>
<accession>A0A7G2CHM8</accession>
<feature type="region of interest" description="Disordered" evidence="1">
    <location>
        <begin position="220"/>
        <end position="247"/>
    </location>
</feature>
<protein>
    <submittedName>
        <fullName evidence="2">Uncharacterized protein</fullName>
    </submittedName>
</protein>
<dbReference type="AlphaFoldDB" id="A0A7G2CHM8"/>
<proteinExistence type="predicted"/>
<dbReference type="EMBL" id="LR877153">
    <property type="protein sequence ID" value="CAD2217722.1"/>
    <property type="molecule type" value="Genomic_DNA"/>
</dbReference>
<evidence type="ECO:0000313" key="2">
    <source>
        <dbReference type="EMBL" id="CAD2217722.1"/>
    </source>
</evidence>
<evidence type="ECO:0000256" key="1">
    <source>
        <dbReference type="SAM" id="MobiDB-lite"/>
    </source>
</evidence>
<reference evidence="2 3" key="1">
    <citation type="submission" date="2020-08" db="EMBL/GenBank/DDBJ databases">
        <authorList>
            <person name="Newling K."/>
            <person name="Davey J."/>
            <person name="Forrester S."/>
        </authorList>
    </citation>
    <scope>NUCLEOTIDE SEQUENCE [LARGE SCALE GENOMIC DNA]</scope>
    <source>
        <strain evidence="3">Crithidia deanei Carvalho (ATCC PRA-265)</strain>
    </source>
</reference>
<sequence>MATSQFSAFKEQLRLLFKTYSYLPTSENVVGDDTGLVHVLNEDGFKSVIYSINTRENLFSAFMGEESSENDELTMNNVLHQLGTDSVLRKLWHQMVLGQYPNWEKLTYEEKKRVAIPWNAFYQPFLSFLHESLHVYMHPDLLRGGASPRPREAPFTPRRQAMFNDAQPLTPNDNGKYFRTPRRNGPHPGNSPNTLREGSSISCWAPLAWLRFTIAIRSRTRGGRTRQRRTDSGHRRCRSKVSRYTLR</sequence>
<dbReference type="Proteomes" id="UP000515908">
    <property type="component" value="Chromosome 09"/>
</dbReference>
<organism evidence="2 3">
    <name type="scientific">Angomonas deanei</name>
    <dbReference type="NCBI Taxonomy" id="59799"/>
    <lineage>
        <taxon>Eukaryota</taxon>
        <taxon>Discoba</taxon>
        <taxon>Euglenozoa</taxon>
        <taxon>Kinetoplastea</taxon>
        <taxon>Metakinetoplastina</taxon>
        <taxon>Trypanosomatida</taxon>
        <taxon>Trypanosomatidae</taxon>
        <taxon>Strigomonadinae</taxon>
        <taxon>Angomonas</taxon>
    </lineage>
</organism>
<feature type="region of interest" description="Disordered" evidence="1">
    <location>
        <begin position="147"/>
        <end position="197"/>
    </location>
</feature>
<keyword evidence="3" id="KW-1185">Reference proteome</keyword>
<gene>
    <name evidence="2" type="ORF">ADEAN_000520200</name>
</gene>
<dbReference type="VEuPathDB" id="TriTrypDB:ADEAN_000520200"/>
<feature type="compositionally biased region" description="Basic residues" evidence="1">
    <location>
        <begin position="235"/>
        <end position="247"/>
    </location>
</feature>
<evidence type="ECO:0000313" key="3">
    <source>
        <dbReference type="Proteomes" id="UP000515908"/>
    </source>
</evidence>